<dbReference type="EMBL" id="BK032619">
    <property type="protein sequence ID" value="DAF51653.1"/>
    <property type="molecule type" value="Genomic_DNA"/>
</dbReference>
<protein>
    <submittedName>
        <fullName evidence="1">Uncharacterized protein</fullName>
    </submittedName>
</protein>
<reference evidence="1" key="1">
    <citation type="journal article" date="2021" name="Proc. Natl. Acad. Sci. U.S.A.">
        <title>A Catalog of Tens of Thousands of Viruses from Human Metagenomes Reveals Hidden Associations with Chronic Diseases.</title>
        <authorList>
            <person name="Tisza M.J."/>
            <person name="Buck C.B."/>
        </authorList>
    </citation>
    <scope>NUCLEOTIDE SEQUENCE</scope>
    <source>
        <strain evidence="1">Ct3ka12</strain>
    </source>
</reference>
<proteinExistence type="predicted"/>
<evidence type="ECO:0000313" key="1">
    <source>
        <dbReference type="EMBL" id="DAF51653.1"/>
    </source>
</evidence>
<organism evidence="1">
    <name type="scientific">Siphoviridae sp. ct3ka12</name>
    <dbReference type="NCBI Taxonomy" id="2827771"/>
    <lineage>
        <taxon>Viruses</taxon>
        <taxon>Duplodnaviria</taxon>
        <taxon>Heunggongvirae</taxon>
        <taxon>Uroviricota</taxon>
        <taxon>Caudoviricetes</taxon>
    </lineage>
</organism>
<sequence>MKEKLQQIARNNGWSFDYGRDDYSNLERLEDKEFYLFLDPIEELVRFEEGAQEVGRTYSGRLLLLMVSDYDRVYDDQEGNMPSEGKYEKYIKRCKEEVMKIANAFCWEYDILQWRMLEVINLYDTNFDGVLVNFQMTSSR</sequence>
<accession>A0A8S5SKS9</accession>
<name>A0A8S5SKS9_9CAUD</name>